<proteinExistence type="predicted"/>
<reference evidence="1" key="1">
    <citation type="submission" date="2018-02" db="EMBL/GenBank/DDBJ databases">
        <title>Rhizophora mucronata_Transcriptome.</title>
        <authorList>
            <person name="Meera S.P."/>
            <person name="Sreeshan A."/>
            <person name="Augustine A."/>
        </authorList>
    </citation>
    <scope>NUCLEOTIDE SEQUENCE</scope>
    <source>
        <tissue evidence="1">Leaf</tissue>
    </source>
</reference>
<accession>A0A2P2KT16</accession>
<sequence length="27" mass="3152">MLARKVPWIEILLLSLLLRLLRVAALH</sequence>
<dbReference type="AlphaFoldDB" id="A0A2P2KT16"/>
<evidence type="ECO:0000313" key="1">
    <source>
        <dbReference type="EMBL" id="MBX08880.1"/>
    </source>
</evidence>
<protein>
    <submittedName>
        <fullName evidence="1">Uncharacterized protein</fullName>
    </submittedName>
</protein>
<organism evidence="1">
    <name type="scientific">Rhizophora mucronata</name>
    <name type="common">Asiatic mangrove</name>
    <dbReference type="NCBI Taxonomy" id="61149"/>
    <lineage>
        <taxon>Eukaryota</taxon>
        <taxon>Viridiplantae</taxon>
        <taxon>Streptophyta</taxon>
        <taxon>Embryophyta</taxon>
        <taxon>Tracheophyta</taxon>
        <taxon>Spermatophyta</taxon>
        <taxon>Magnoliopsida</taxon>
        <taxon>eudicotyledons</taxon>
        <taxon>Gunneridae</taxon>
        <taxon>Pentapetalae</taxon>
        <taxon>rosids</taxon>
        <taxon>fabids</taxon>
        <taxon>Malpighiales</taxon>
        <taxon>Rhizophoraceae</taxon>
        <taxon>Rhizophora</taxon>
    </lineage>
</organism>
<name>A0A2P2KT16_RHIMU</name>
<dbReference type="EMBL" id="GGEC01028396">
    <property type="protein sequence ID" value="MBX08880.1"/>
    <property type="molecule type" value="Transcribed_RNA"/>
</dbReference>